<dbReference type="InterPro" id="IPR051043">
    <property type="entry name" value="Sulfatase_Mod_Factor_Kinase"/>
</dbReference>
<sequence length="509" mass="57894">VEVKTGNQQMFQNKNEICMQMIELENTTPQPVLFIYFLFFFCLVLSFPEVNFAVAPVDELAVNFDSRLETVTEDITAQVLGSEKKVVITVIDLLNHETQERDAMTDLLEEKLTDLLYKKLPNQVVPYFETVYLRLEWRSTFPEIQHDPLTEDIAKLTDADWLLTGTHETIDGLFSVRLELYDLVSGDLLWQIVIGKDRTIETDLEAKKLEEKTVQRIKQNSAVLPPQNVSPVPTPLFPQVFQDPVLEQEKTGESDAKFVSALSTDIVEGVRKIPEGMVIINEGEFLMGSDLGDEDELPDHLVFVQSFYLDQHEVTNADYNKCLKCERGHGGFDTVDPQQPVVYVDWKNADAYCQFQNKRLPTEAEWEYAARAGSEDAYSFGNNISLLENYAWLKSNTVDAGLWGAKTVGSKKPNRWGLYDLYGNVMEWVQNYYMPDYFASARQPENHKGLSAPAVEKYPLRVVRGGAWGGLHDAGTPAGVRAAKRYAFVEWTRSFQIGFRCAMDFPETK</sequence>
<dbReference type="SUPFAM" id="SSF56436">
    <property type="entry name" value="C-type lectin-like"/>
    <property type="match status" value="1"/>
</dbReference>
<feature type="domain" description="Sulfatase-modifying factor enzyme-like" evidence="2">
    <location>
        <begin position="275"/>
        <end position="502"/>
    </location>
</feature>
<evidence type="ECO:0000313" key="3">
    <source>
        <dbReference type="EMBL" id="SUZ50359.1"/>
    </source>
</evidence>
<proteinExistence type="predicted"/>
<keyword evidence="1" id="KW-0812">Transmembrane</keyword>
<feature type="non-terminal residue" evidence="3">
    <location>
        <position position="1"/>
    </location>
</feature>
<dbReference type="AlphaFoldDB" id="A0A381N7E4"/>
<dbReference type="GO" id="GO:0120147">
    <property type="term" value="F:formylglycine-generating oxidase activity"/>
    <property type="evidence" value="ECO:0007669"/>
    <property type="project" value="TreeGrafter"/>
</dbReference>
<keyword evidence="1" id="KW-1133">Transmembrane helix</keyword>
<dbReference type="Gene3D" id="3.90.1580.10">
    <property type="entry name" value="paralog of FGE (formylglycine-generating enzyme)"/>
    <property type="match status" value="1"/>
</dbReference>
<dbReference type="PANTHER" id="PTHR23150:SF19">
    <property type="entry name" value="FORMYLGLYCINE-GENERATING ENZYME"/>
    <property type="match status" value="1"/>
</dbReference>
<dbReference type="InterPro" id="IPR016187">
    <property type="entry name" value="CTDL_fold"/>
</dbReference>
<dbReference type="InterPro" id="IPR005532">
    <property type="entry name" value="SUMF_dom"/>
</dbReference>
<dbReference type="InterPro" id="IPR042095">
    <property type="entry name" value="SUMF_sf"/>
</dbReference>
<accession>A0A381N7E4</accession>
<gene>
    <name evidence="3" type="ORF">METZ01_LOCUS3213</name>
</gene>
<dbReference type="PANTHER" id="PTHR23150">
    <property type="entry name" value="SULFATASE MODIFYING FACTOR 1, 2"/>
    <property type="match status" value="1"/>
</dbReference>
<keyword evidence="1" id="KW-0472">Membrane</keyword>
<feature type="transmembrane region" description="Helical" evidence="1">
    <location>
        <begin position="33"/>
        <end position="54"/>
    </location>
</feature>
<evidence type="ECO:0000256" key="1">
    <source>
        <dbReference type="SAM" id="Phobius"/>
    </source>
</evidence>
<dbReference type="EMBL" id="UINC01000166">
    <property type="protein sequence ID" value="SUZ50359.1"/>
    <property type="molecule type" value="Genomic_DNA"/>
</dbReference>
<reference evidence="3" key="1">
    <citation type="submission" date="2018-05" db="EMBL/GenBank/DDBJ databases">
        <authorList>
            <person name="Lanie J.A."/>
            <person name="Ng W.-L."/>
            <person name="Kazmierczak K.M."/>
            <person name="Andrzejewski T.M."/>
            <person name="Davidsen T.M."/>
            <person name="Wayne K.J."/>
            <person name="Tettelin H."/>
            <person name="Glass J.I."/>
            <person name="Rusch D."/>
            <person name="Podicherti R."/>
            <person name="Tsui H.-C.T."/>
            <person name="Winkler M.E."/>
        </authorList>
    </citation>
    <scope>NUCLEOTIDE SEQUENCE</scope>
</reference>
<organism evidence="3">
    <name type="scientific">marine metagenome</name>
    <dbReference type="NCBI Taxonomy" id="408172"/>
    <lineage>
        <taxon>unclassified sequences</taxon>
        <taxon>metagenomes</taxon>
        <taxon>ecological metagenomes</taxon>
    </lineage>
</organism>
<name>A0A381N7E4_9ZZZZ</name>
<dbReference type="Pfam" id="PF03781">
    <property type="entry name" value="FGE-sulfatase"/>
    <property type="match status" value="1"/>
</dbReference>
<protein>
    <recommendedName>
        <fullName evidence="2">Sulfatase-modifying factor enzyme-like domain-containing protein</fullName>
    </recommendedName>
</protein>
<evidence type="ECO:0000259" key="2">
    <source>
        <dbReference type="Pfam" id="PF03781"/>
    </source>
</evidence>